<name>A0ABT8JY93_9MICC</name>
<dbReference type="PANTHER" id="PTHR30620:SF16">
    <property type="entry name" value="LYSOSOMAL BETA GLUCOSIDASE"/>
    <property type="match status" value="1"/>
</dbReference>
<dbReference type="InterPro" id="IPR036962">
    <property type="entry name" value="Glyco_hydro_3_N_sf"/>
</dbReference>
<dbReference type="Pfam" id="PF00933">
    <property type="entry name" value="Glyco_hydro_3"/>
    <property type="match status" value="1"/>
</dbReference>
<sequence>MNPTDTPTSLHSESVDEILSGLTIEQKVGLLFQPIAMIGDDVDLDAPSPLGGGSLRHQIVDKGIRYFCLASMPEPANSATVLNTLQDLATSTGSRLPIIFSTDPRHAFIQNAGASHRASGVSQWPEPIGFGALRDPDAVRAFADVVRQDYLAMGVRMALHPQVDLATEPRWARQAQSFSADPHLTATLLRAYLEGLQGSTLGPTSIAATAKHFPGGGPQLDGEDPHFPYGREQVYPGGRLRDHLIPFEVAIEAGVAAIMPYYGMPVGLTLNGEPVEEVGFAFNRQILMTLLREELGFDGIILSDFGLITDATVFGKPFPARAWGVEHLTGQQRVSKLLHAGVDQFGGESNTELVVNLLEAGDLSEERLDASVRRHVTLMRDLGITASDADKRPLEIGTAEQITLGESTQAASLTVLTNQDAGGKPLLPLSVPQKAYLVNVDPSALPEGWTASPIEEAAVAVVRSHAPYEERDTYFLENGMEQGSLDFSEDFIHEMRSIARQVPLVLVVTLSRPAILTPLAEFASAIVADYGASDTAVLDVLTGRVRPRGKLPFELPRSMEAVAASRPDVPSDTTDPLFPIGWGLNLVGAEA</sequence>
<dbReference type="InterPro" id="IPR051915">
    <property type="entry name" value="Cellulose_Degrad_GH3"/>
</dbReference>
<evidence type="ECO:0000256" key="1">
    <source>
        <dbReference type="ARBA" id="ARBA00000448"/>
    </source>
</evidence>
<comment type="caution">
    <text evidence="9">The sequence shown here is derived from an EMBL/GenBank/DDBJ whole genome shotgun (WGS) entry which is preliminary data.</text>
</comment>
<feature type="domain" description="Glycoside hydrolase family 3 N-terminal" evidence="7">
    <location>
        <begin position="79"/>
        <end position="376"/>
    </location>
</feature>
<evidence type="ECO:0000313" key="9">
    <source>
        <dbReference type="EMBL" id="MDN4610145.1"/>
    </source>
</evidence>
<dbReference type="Gene3D" id="3.40.50.1700">
    <property type="entry name" value="Glycoside hydrolase family 3 C-terminal domain"/>
    <property type="match status" value="1"/>
</dbReference>
<keyword evidence="10" id="KW-1185">Reference proteome</keyword>
<accession>A0ABT8JY93</accession>
<dbReference type="PANTHER" id="PTHR30620">
    <property type="entry name" value="PERIPLASMIC BETA-GLUCOSIDASE-RELATED"/>
    <property type="match status" value="1"/>
</dbReference>
<organism evidence="9 10">
    <name type="scientific">Arthrobacter burdickii</name>
    <dbReference type="NCBI Taxonomy" id="3035920"/>
    <lineage>
        <taxon>Bacteria</taxon>
        <taxon>Bacillati</taxon>
        <taxon>Actinomycetota</taxon>
        <taxon>Actinomycetes</taxon>
        <taxon>Micrococcales</taxon>
        <taxon>Micrococcaceae</taxon>
        <taxon>Arthrobacter</taxon>
    </lineage>
</organism>
<feature type="domain" description="Glycoside hydrolase family 3 C-terminal" evidence="8">
    <location>
        <begin position="456"/>
        <end position="585"/>
    </location>
</feature>
<dbReference type="RefSeq" id="WP_301225099.1">
    <property type="nucleotide sequence ID" value="NZ_JAROCG010000001.1"/>
</dbReference>
<comment type="similarity">
    <text evidence="2">Belongs to the glycosyl hydrolase 3 family.</text>
</comment>
<keyword evidence="4" id="KW-0732">Signal</keyword>
<evidence type="ECO:0000259" key="8">
    <source>
        <dbReference type="Pfam" id="PF01915"/>
    </source>
</evidence>
<dbReference type="EMBL" id="JAROCG010000001">
    <property type="protein sequence ID" value="MDN4610145.1"/>
    <property type="molecule type" value="Genomic_DNA"/>
</dbReference>
<keyword evidence="6" id="KW-0326">Glycosidase</keyword>
<reference evidence="9" key="1">
    <citation type="submission" date="2023-06" db="EMBL/GenBank/DDBJ databases">
        <title>MT1 and MT2 Draft Genomes of Novel Species.</title>
        <authorList>
            <person name="Venkateswaran K."/>
        </authorList>
    </citation>
    <scope>NUCLEOTIDE SEQUENCE</scope>
    <source>
        <strain evidence="9">IIF3SC-B10</strain>
    </source>
</reference>
<dbReference type="Proteomes" id="UP001174209">
    <property type="component" value="Unassembled WGS sequence"/>
</dbReference>
<evidence type="ECO:0000256" key="2">
    <source>
        <dbReference type="ARBA" id="ARBA00005336"/>
    </source>
</evidence>
<gene>
    <name evidence="9" type="ORF">P5G52_04615</name>
</gene>
<dbReference type="InterPro" id="IPR036881">
    <property type="entry name" value="Glyco_hydro_3_C_sf"/>
</dbReference>
<evidence type="ECO:0000256" key="3">
    <source>
        <dbReference type="ARBA" id="ARBA00012744"/>
    </source>
</evidence>
<proteinExistence type="inferred from homology"/>
<keyword evidence="5 9" id="KW-0378">Hydrolase</keyword>
<dbReference type="SUPFAM" id="SSF52279">
    <property type="entry name" value="Beta-D-glucan exohydrolase, C-terminal domain"/>
    <property type="match status" value="1"/>
</dbReference>
<protein>
    <recommendedName>
        <fullName evidence="3">beta-glucosidase</fullName>
        <ecNumber evidence="3">3.2.1.21</ecNumber>
    </recommendedName>
</protein>
<evidence type="ECO:0000256" key="6">
    <source>
        <dbReference type="ARBA" id="ARBA00023295"/>
    </source>
</evidence>
<dbReference type="EC" id="3.2.1.21" evidence="3"/>
<dbReference type="SUPFAM" id="SSF51445">
    <property type="entry name" value="(Trans)glycosidases"/>
    <property type="match status" value="1"/>
</dbReference>
<dbReference type="GO" id="GO:0016787">
    <property type="term" value="F:hydrolase activity"/>
    <property type="evidence" value="ECO:0007669"/>
    <property type="project" value="UniProtKB-KW"/>
</dbReference>
<dbReference type="Pfam" id="PF01915">
    <property type="entry name" value="Glyco_hydro_3_C"/>
    <property type="match status" value="1"/>
</dbReference>
<evidence type="ECO:0000313" key="10">
    <source>
        <dbReference type="Proteomes" id="UP001174209"/>
    </source>
</evidence>
<dbReference type="InterPro" id="IPR017853">
    <property type="entry name" value="GH"/>
</dbReference>
<evidence type="ECO:0000259" key="7">
    <source>
        <dbReference type="Pfam" id="PF00933"/>
    </source>
</evidence>
<dbReference type="InterPro" id="IPR001764">
    <property type="entry name" value="Glyco_hydro_3_N"/>
</dbReference>
<evidence type="ECO:0000256" key="5">
    <source>
        <dbReference type="ARBA" id="ARBA00022801"/>
    </source>
</evidence>
<dbReference type="PRINTS" id="PR00133">
    <property type="entry name" value="GLHYDRLASE3"/>
</dbReference>
<comment type="catalytic activity">
    <reaction evidence="1">
        <text>Hydrolysis of terminal, non-reducing beta-D-glucosyl residues with release of beta-D-glucose.</text>
        <dbReference type="EC" id="3.2.1.21"/>
    </reaction>
</comment>
<evidence type="ECO:0000256" key="4">
    <source>
        <dbReference type="ARBA" id="ARBA00022729"/>
    </source>
</evidence>
<dbReference type="InterPro" id="IPR002772">
    <property type="entry name" value="Glyco_hydro_3_C"/>
</dbReference>
<dbReference type="Gene3D" id="3.20.20.300">
    <property type="entry name" value="Glycoside hydrolase, family 3, N-terminal domain"/>
    <property type="match status" value="1"/>
</dbReference>